<feature type="coiled-coil region" evidence="1">
    <location>
        <begin position="75"/>
        <end position="127"/>
    </location>
</feature>
<feature type="region of interest" description="Disordered" evidence="2">
    <location>
        <begin position="1"/>
        <end position="48"/>
    </location>
</feature>
<sequence length="131" mass="14353">MSFSPPDARSPRGEFGAPSSSDLGRENPVNNNPTFGPRPILGDQTGTSSEHVQAIKDLNLLENTLVLQGRVSAYVAGLRSRIESLEGRNKELQRQLESRGTAESNALKTLRGQLEDANRIIKEMSDMYNLA</sequence>
<accession>A0AAV9VMN0</accession>
<protein>
    <submittedName>
        <fullName evidence="3">Uncharacterized protein</fullName>
    </submittedName>
</protein>
<comment type="caution">
    <text evidence="3">The sequence shown here is derived from an EMBL/GenBank/DDBJ whole genome shotgun (WGS) entry which is preliminary data.</text>
</comment>
<proteinExistence type="predicted"/>
<feature type="compositionally biased region" description="Polar residues" evidence="2">
    <location>
        <begin position="18"/>
        <end position="34"/>
    </location>
</feature>
<organism evidence="3 4">
    <name type="scientific">Orbilia blumenaviensis</name>
    <dbReference type="NCBI Taxonomy" id="1796055"/>
    <lineage>
        <taxon>Eukaryota</taxon>
        <taxon>Fungi</taxon>
        <taxon>Dikarya</taxon>
        <taxon>Ascomycota</taxon>
        <taxon>Pezizomycotina</taxon>
        <taxon>Orbiliomycetes</taxon>
        <taxon>Orbiliales</taxon>
        <taxon>Orbiliaceae</taxon>
        <taxon>Orbilia</taxon>
    </lineage>
</organism>
<evidence type="ECO:0000256" key="2">
    <source>
        <dbReference type="SAM" id="MobiDB-lite"/>
    </source>
</evidence>
<gene>
    <name evidence="3" type="ORF">TWF730_000117</name>
</gene>
<dbReference type="Proteomes" id="UP001373714">
    <property type="component" value="Unassembled WGS sequence"/>
</dbReference>
<reference evidence="3 4" key="1">
    <citation type="submission" date="2019-10" db="EMBL/GenBank/DDBJ databases">
        <authorList>
            <person name="Palmer J.M."/>
        </authorList>
    </citation>
    <scope>NUCLEOTIDE SEQUENCE [LARGE SCALE GENOMIC DNA]</scope>
    <source>
        <strain evidence="3 4">TWF730</strain>
    </source>
</reference>
<keyword evidence="1" id="KW-0175">Coiled coil</keyword>
<dbReference type="AlphaFoldDB" id="A0AAV9VMN0"/>
<evidence type="ECO:0000313" key="3">
    <source>
        <dbReference type="EMBL" id="KAK6362662.1"/>
    </source>
</evidence>
<evidence type="ECO:0000256" key="1">
    <source>
        <dbReference type="SAM" id="Coils"/>
    </source>
</evidence>
<name>A0AAV9VMN0_9PEZI</name>
<evidence type="ECO:0000313" key="4">
    <source>
        <dbReference type="Proteomes" id="UP001373714"/>
    </source>
</evidence>
<dbReference type="EMBL" id="JAVHNS010000001">
    <property type="protein sequence ID" value="KAK6362662.1"/>
    <property type="molecule type" value="Genomic_DNA"/>
</dbReference>
<keyword evidence="4" id="KW-1185">Reference proteome</keyword>